<feature type="transmembrane region" description="Helical" evidence="1">
    <location>
        <begin position="176"/>
        <end position="194"/>
    </location>
</feature>
<keyword evidence="1" id="KW-1133">Transmembrane helix</keyword>
<keyword evidence="3" id="KW-1185">Reference proteome</keyword>
<gene>
    <name evidence="2" type="ORF">R5W23_003675</name>
</gene>
<dbReference type="Proteomes" id="UP001272242">
    <property type="component" value="Unassembled WGS sequence"/>
</dbReference>
<organism evidence="2 3">
    <name type="scientific">Gemmata algarum</name>
    <dbReference type="NCBI Taxonomy" id="2975278"/>
    <lineage>
        <taxon>Bacteria</taxon>
        <taxon>Pseudomonadati</taxon>
        <taxon>Planctomycetota</taxon>
        <taxon>Planctomycetia</taxon>
        <taxon>Gemmatales</taxon>
        <taxon>Gemmataceae</taxon>
        <taxon>Gemmata</taxon>
    </lineage>
</organism>
<dbReference type="RefSeq" id="WP_320688540.1">
    <property type="nucleotide sequence ID" value="NZ_JAXBLV010000210.1"/>
</dbReference>
<accession>A0ABU5F7B2</accession>
<dbReference type="EMBL" id="JAXBLV010000210">
    <property type="protein sequence ID" value="MDY3562213.1"/>
    <property type="molecule type" value="Genomic_DNA"/>
</dbReference>
<feature type="transmembrane region" description="Helical" evidence="1">
    <location>
        <begin position="286"/>
        <end position="309"/>
    </location>
</feature>
<sequence>MRLVCPQCMSNVTVPDNTAGKEATCPNCGKSFPTPARYTATVSELGTAAVPPPGLAPPIPVLPVIPPVPPAPPGLVSPPTGGFLPGPANIDAPTGYTKSRGITISPTVVAWLPAALLTAVLLLTFFPWVGSYAGNSAVYSQRPWGALFSGTPSRNFRLEQANLIPGGWIDKTHSDWLLLPFFLCLLTGLAFAWAERAMKPPGLSAPPPLVKLWPWRNSIVAGCAALALIFLLWQLANGFGMERAIKQHIAEQFSQRRAEAADSPGKLEALEYEEAQELRKYDIERTTWLCLALMCNVLAVCAVVTRVALDNRGNKPPPKLLLHY</sequence>
<evidence type="ECO:0000313" key="2">
    <source>
        <dbReference type="EMBL" id="MDY3562213.1"/>
    </source>
</evidence>
<feature type="transmembrane region" description="Helical" evidence="1">
    <location>
        <begin position="108"/>
        <end position="129"/>
    </location>
</feature>
<reference evidence="3" key="1">
    <citation type="journal article" date="2023" name="Mar. Drugs">
        <title>Gemmata algarum, a Novel Planctomycete Isolated from an Algal Mat, Displays Antimicrobial Activity.</title>
        <authorList>
            <person name="Kumar G."/>
            <person name="Kallscheuer N."/>
            <person name="Kashif M."/>
            <person name="Ahamad S."/>
            <person name="Jagadeeshwari U."/>
            <person name="Pannikurungottu S."/>
            <person name="Haufschild T."/>
            <person name="Kabuu M."/>
            <person name="Sasikala C."/>
            <person name="Jogler C."/>
            <person name="Ramana C."/>
        </authorList>
    </citation>
    <scope>NUCLEOTIDE SEQUENCE [LARGE SCALE GENOMIC DNA]</scope>
    <source>
        <strain evidence="3">JC673</strain>
    </source>
</reference>
<evidence type="ECO:0000256" key="1">
    <source>
        <dbReference type="SAM" id="Phobius"/>
    </source>
</evidence>
<keyword evidence="1" id="KW-0472">Membrane</keyword>
<feature type="transmembrane region" description="Helical" evidence="1">
    <location>
        <begin position="215"/>
        <end position="236"/>
    </location>
</feature>
<proteinExistence type="predicted"/>
<comment type="caution">
    <text evidence="2">The sequence shown here is derived from an EMBL/GenBank/DDBJ whole genome shotgun (WGS) entry which is preliminary data.</text>
</comment>
<keyword evidence="1" id="KW-0812">Transmembrane</keyword>
<protein>
    <submittedName>
        <fullName evidence="2">Zinc-ribbon domain-containing protein</fullName>
    </submittedName>
</protein>
<name>A0ABU5F7B2_9BACT</name>
<evidence type="ECO:0000313" key="3">
    <source>
        <dbReference type="Proteomes" id="UP001272242"/>
    </source>
</evidence>